<proteinExistence type="predicted"/>
<dbReference type="EMBL" id="JACIGM010000001">
    <property type="protein sequence ID" value="MBB4272283.1"/>
    <property type="molecule type" value="Genomic_DNA"/>
</dbReference>
<dbReference type="Proteomes" id="UP000533641">
    <property type="component" value="Unassembled WGS sequence"/>
</dbReference>
<comment type="caution">
    <text evidence="2">The sequence shown here is derived from an EMBL/GenBank/DDBJ whole genome shotgun (WGS) entry which is preliminary data.</text>
</comment>
<gene>
    <name evidence="2" type="ORF">GGE12_000025</name>
</gene>
<evidence type="ECO:0000313" key="2">
    <source>
        <dbReference type="EMBL" id="MBB4272283.1"/>
    </source>
</evidence>
<name>A0A7W6RHZ8_9HYPH</name>
<protein>
    <submittedName>
        <fullName evidence="2">Uncharacterized protein</fullName>
    </submittedName>
</protein>
<evidence type="ECO:0000256" key="1">
    <source>
        <dbReference type="SAM" id="MobiDB-lite"/>
    </source>
</evidence>
<accession>A0A7W6RHZ8</accession>
<evidence type="ECO:0000313" key="3">
    <source>
        <dbReference type="Proteomes" id="UP000533641"/>
    </source>
</evidence>
<organism evidence="2 3">
    <name type="scientific">Rhizobium mongolense</name>
    <dbReference type="NCBI Taxonomy" id="57676"/>
    <lineage>
        <taxon>Bacteria</taxon>
        <taxon>Pseudomonadati</taxon>
        <taxon>Pseudomonadota</taxon>
        <taxon>Alphaproteobacteria</taxon>
        <taxon>Hyphomicrobiales</taxon>
        <taxon>Rhizobiaceae</taxon>
        <taxon>Rhizobium/Agrobacterium group</taxon>
        <taxon>Rhizobium</taxon>
    </lineage>
</organism>
<reference evidence="2 3" key="1">
    <citation type="submission" date="2020-08" db="EMBL/GenBank/DDBJ databases">
        <title>Genomic Encyclopedia of Type Strains, Phase IV (KMG-V): Genome sequencing to study the core and pangenomes of soil and plant-associated prokaryotes.</title>
        <authorList>
            <person name="Whitman W."/>
        </authorList>
    </citation>
    <scope>NUCLEOTIDE SEQUENCE [LARGE SCALE GENOMIC DNA]</scope>
    <source>
        <strain evidence="2 3">SEMIA 402</strain>
    </source>
</reference>
<feature type="region of interest" description="Disordered" evidence="1">
    <location>
        <begin position="1"/>
        <end position="44"/>
    </location>
</feature>
<dbReference type="AlphaFoldDB" id="A0A7W6RHZ8"/>
<sequence>MSGSGSGTSTSGTGASDKNKDATGKQASSDCIQGQVKDAAGNCQ</sequence>